<keyword evidence="3" id="KW-1185">Reference proteome</keyword>
<feature type="signal peptide" evidence="1">
    <location>
        <begin position="1"/>
        <end position="28"/>
    </location>
</feature>
<keyword evidence="1" id="KW-0732">Signal</keyword>
<dbReference type="Proteomes" id="UP000183371">
    <property type="component" value="Unassembled WGS sequence"/>
</dbReference>
<feature type="chain" id="PRO_5010286110" evidence="1">
    <location>
        <begin position="29"/>
        <end position="308"/>
    </location>
</feature>
<sequence>MFSRKTRKGLLGGVVLALAGLMAGEAGAAGGMLITKAYCDKFTNPRDILWAHSQRDHNNRRNYTNLFYMKPNGNIIKVFGENAFDEVDKLFITSHGTCAGVGDVGGMENAAFAQSIRNAQGGHARLNEILTVSCQAASRTAGGLGPSFLKSLADNVRTNAATTISGWPDNVVMVGGNGLLVNSIYTDQFDVAQPQDLANLIFAASSISKRWDNEIVRMELLPQRIYTNSFRAQCENMLETFEVDGPSALTANQRERMFEEFNSVVRTKFLPADPYRNPIRSFAYLAGLTRSTADNKVTCGPGVGVNCP</sequence>
<dbReference type="EMBL" id="FPBD01000009">
    <property type="protein sequence ID" value="SFU13076.1"/>
    <property type="molecule type" value="Genomic_DNA"/>
</dbReference>
<accession>A0A1I7DN83</accession>
<evidence type="ECO:0000313" key="3">
    <source>
        <dbReference type="Proteomes" id="UP000183371"/>
    </source>
</evidence>
<gene>
    <name evidence="2" type="ORF">SAMN05444141_109206</name>
</gene>
<dbReference type="AlphaFoldDB" id="A0A1I7DN83"/>
<evidence type="ECO:0000313" key="2">
    <source>
        <dbReference type="EMBL" id="SFU13076.1"/>
    </source>
</evidence>
<proteinExistence type="predicted"/>
<reference evidence="3" key="1">
    <citation type="submission" date="2016-10" db="EMBL/GenBank/DDBJ databases">
        <authorList>
            <person name="Varghese N."/>
            <person name="Submissions S."/>
        </authorList>
    </citation>
    <scope>NUCLEOTIDE SEQUENCE [LARGE SCALE GENOMIC DNA]</scope>
    <source>
        <strain evidence="3">DSM 17465</strain>
    </source>
</reference>
<organism evidence="2 3">
    <name type="scientific">Pseudovibrio denitrificans</name>
    <dbReference type="NCBI Taxonomy" id="258256"/>
    <lineage>
        <taxon>Bacteria</taxon>
        <taxon>Pseudomonadati</taxon>
        <taxon>Pseudomonadota</taxon>
        <taxon>Alphaproteobacteria</taxon>
        <taxon>Hyphomicrobiales</taxon>
        <taxon>Stappiaceae</taxon>
        <taxon>Pseudovibrio</taxon>
    </lineage>
</organism>
<evidence type="ECO:0000256" key="1">
    <source>
        <dbReference type="SAM" id="SignalP"/>
    </source>
</evidence>
<name>A0A1I7DN83_9HYPH</name>
<protein>
    <submittedName>
        <fullName evidence="2">Uncharacterized protein</fullName>
    </submittedName>
</protein>